<dbReference type="CDD" id="cd18773">
    <property type="entry name" value="PDC1_HK_sensor"/>
    <property type="match status" value="1"/>
</dbReference>
<reference evidence="10 11" key="1">
    <citation type="submission" date="2019-09" db="EMBL/GenBank/DDBJ databases">
        <title>Genome sequence of Rhodovastum atsumiense, a diverse member of the Acetobacteraceae family of non-sulfur purple photosynthetic bacteria.</title>
        <authorList>
            <person name="Meyer T."/>
            <person name="Kyndt J."/>
        </authorList>
    </citation>
    <scope>NUCLEOTIDE SEQUENCE [LARGE SCALE GENOMIC DNA]</scope>
    <source>
        <strain evidence="10 11">DSM 21279</strain>
    </source>
</reference>
<evidence type="ECO:0000259" key="6">
    <source>
        <dbReference type="PROSITE" id="PS50109"/>
    </source>
</evidence>
<evidence type="ECO:0000259" key="8">
    <source>
        <dbReference type="PROSITE" id="PS50112"/>
    </source>
</evidence>
<keyword evidence="5" id="KW-1133">Transmembrane helix</keyword>
<dbReference type="OrthoDB" id="9796100at2"/>
<dbReference type="InterPro" id="IPR035965">
    <property type="entry name" value="PAS-like_dom_sf"/>
</dbReference>
<dbReference type="InterPro" id="IPR036890">
    <property type="entry name" value="HATPase_C_sf"/>
</dbReference>
<dbReference type="PROSITE" id="PS50112">
    <property type="entry name" value="PAS"/>
    <property type="match status" value="2"/>
</dbReference>
<dbReference type="InterPro" id="IPR000700">
    <property type="entry name" value="PAS-assoc_C"/>
</dbReference>
<dbReference type="EC" id="2.7.13.3" evidence="2"/>
<dbReference type="PROSITE" id="PS50113">
    <property type="entry name" value="PAC"/>
    <property type="match status" value="1"/>
</dbReference>
<evidence type="ECO:0000256" key="4">
    <source>
        <dbReference type="SAM" id="Coils"/>
    </source>
</evidence>
<organism evidence="10 11">
    <name type="scientific">Rhodovastum atsumiense</name>
    <dbReference type="NCBI Taxonomy" id="504468"/>
    <lineage>
        <taxon>Bacteria</taxon>
        <taxon>Pseudomonadati</taxon>
        <taxon>Pseudomonadota</taxon>
        <taxon>Alphaproteobacteria</taxon>
        <taxon>Acetobacterales</taxon>
        <taxon>Acetobacteraceae</taxon>
        <taxon>Rhodovastum</taxon>
    </lineage>
</organism>
<dbReference type="SUPFAM" id="SSF52172">
    <property type="entry name" value="CheY-like"/>
    <property type="match status" value="1"/>
</dbReference>
<keyword evidence="3" id="KW-0597">Phosphoprotein</keyword>
<dbReference type="PROSITE" id="PS50109">
    <property type="entry name" value="HIS_KIN"/>
    <property type="match status" value="1"/>
</dbReference>
<dbReference type="InterPro" id="IPR013656">
    <property type="entry name" value="PAS_4"/>
</dbReference>
<dbReference type="InterPro" id="IPR036097">
    <property type="entry name" value="HisK_dim/P_sf"/>
</dbReference>
<dbReference type="CDD" id="cd00130">
    <property type="entry name" value="PAS"/>
    <property type="match status" value="2"/>
</dbReference>
<dbReference type="Gene3D" id="3.30.450.20">
    <property type="entry name" value="PAS domain"/>
    <property type="match status" value="3"/>
</dbReference>
<sequence>MPKAVPTIRIRLVALVLALVVPLAAVAAGGAVLLWRSGEAALEQDLQYRAKALAAVVARELDTVQATLRTLATSPYLTTGDLAAFHAQLAQVPRPEGTRLVLSDRSGRMLVNSHVPFGTQLPLRGDADISRRVFESGQPHVSNLYTSGIASEPIIAVDVPVMRDGRVVYDLEMVFRTAALGRVLEQQKPPGNGWVATLFDGELSVVARAPEMDAFVGRKAREEGKHAFAMAESGVFRSPALDGHPVIAAFSHLPGSRWVVAMGTREAAFKAGLWRSLAAVAAAGGALLLLGLLAAWHQSHRITAAIGALALAPDAATASGVREVDAAARALAAAEAERRRAETALRESEERLRAATDCAHVGLVVVSEEHRYRFANRAYADILGLPTADIVGQRVADVLAPMYETQIRPRLVRAFRGERVEYELTKPAPPGETEAYYAVTYEPGRTASGEPVVLVVITDITERVLAARVLTERESLLRLALDASSLGTWRWDLARGDAVLEWDARCKALSGLSPEATVDHGTWTRTVLPEDWAEAEARLARALDPADPDDTYVSDYRTLHPDGTVLWLEATGRAFFAPDPAAPGGRRAVRLIGTIRDITEARRAAQALRDNEARLRSLAETLEARVHEEVAAREAAQVRLAHAQHMEALGTLAGGIAHDFNNVLQTVQGGTSLIATRPEDTERVRHFARMVLGAAARGAAVTRRMLAFSRRSDLQAEPLESAALLADMREILAHTLGTGIKVRVEADAGLPPLLADRSQLETALVNLATNARDAMSGIGTITLAAAAETLARDHGPADPVMLRAGTYVRLSVADTGAGMEPATLARASEPFFTTKPVGKGTGLGLAMARGFAEQSGGGLRIESAPGLGTVVTLWFPAAPELPTDVSPPAGLSASGKDAKRARLLLVDDESLVREVLAAEMEAVGHSVVPVADGPAALALLDADEPVDLVISDLSMPGMDGIEVIREAQRRRPGVPAILLTGFATDAAEIAVAGAVSETFFLLRKPVQGEALAERVAVLLGEAASTG</sequence>
<dbReference type="RefSeq" id="WP_150045650.1">
    <property type="nucleotide sequence ID" value="NZ_OW485603.1"/>
</dbReference>
<dbReference type="AlphaFoldDB" id="A0A5M6IIM7"/>
<evidence type="ECO:0000256" key="2">
    <source>
        <dbReference type="ARBA" id="ARBA00012438"/>
    </source>
</evidence>
<dbReference type="GO" id="GO:0000155">
    <property type="term" value="F:phosphorelay sensor kinase activity"/>
    <property type="evidence" value="ECO:0007669"/>
    <property type="project" value="InterPro"/>
</dbReference>
<feature type="domain" description="Response regulatory" evidence="7">
    <location>
        <begin position="902"/>
        <end position="1019"/>
    </location>
</feature>
<evidence type="ECO:0000313" key="11">
    <source>
        <dbReference type="Proteomes" id="UP000325255"/>
    </source>
</evidence>
<dbReference type="PROSITE" id="PS50110">
    <property type="entry name" value="RESPONSE_REGULATORY"/>
    <property type="match status" value="1"/>
</dbReference>
<dbReference type="InterPro" id="IPR003594">
    <property type="entry name" value="HATPase_dom"/>
</dbReference>
<comment type="catalytic activity">
    <reaction evidence="1">
        <text>ATP + protein L-histidine = ADP + protein N-phospho-L-histidine.</text>
        <dbReference type="EC" id="2.7.13.3"/>
    </reaction>
</comment>
<dbReference type="SUPFAM" id="SSF55785">
    <property type="entry name" value="PYP-like sensor domain (PAS domain)"/>
    <property type="match status" value="2"/>
</dbReference>
<dbReference type="InterPro" id="IPR005467">
    <property type="entry name" value="His_kinase_dom"/>
</dbReference>
<evidence type="ECO:0000256" key="1">
    <source>
        <dbReference type="ARBA" id="ARBA00000085"/>
    </source>
</evidence>
<evidence type="ECO:0000259" key="9">
    <source>
        <dbReference type="PROSITE" id="PS50113"/>
    </source>
</evidence>
<feature type="transmembrane region" description="Helical" evidence="5">
    <location>
        <begin position="12"/>
        <end position="35"/>
    </location>
</feature>
<feature type="modified residue" description="4-aspartylphosphate" evidence="3">
    <location>
        <position position="952"/>
    </location>
</feature>
<proteinExistence type="predicted"/>
<dbReference type="SMART" id="SM00091">
    <property type="entry name" value="PAS"/>
    <property type="match status" value="2"/>
</dbReference>
<feature type="domain" description="Histidine kinase" evidence="6">
    <location>
        <begin position="655"/>
        <end position="879"/>
    </location>
</feature>
<dbReference type="InterPro" id="IPR004358">
    <property type="entry name" value="Sig_transdc_His_kin-like_C"/>
</dbReference>
<accession>A0A5M6IIM7</accession>
<feature type="domain" description="PAS" evidence="8">
    <location>
        <begin position="348"/>
        <end position="418"/>
    </location>
</feature>
<feature type="domain" description="PAC" evidence="9">
    <location>
        <begin position="552"/>
        <end position="610"/>
    </location>
</feature>
<dbReference type="Gene3D" id="3.30.565.10">
    <property type="entry name" value="Histidine kinase-like ATPase, C-terminal domain"/>
    <property type="match status" value="1"/>
</dbReference>
<dbReference type="Pfam" id="PF02518">
    <property type="entry name" value="HATPase_c"/>
    <property type="match status" value="1"/>
</dbReference>
<dbReference type="Pfam" id="PF08447">
    <property type="entry name" value="PAS_3"/>
    <property type="match status" value="1"/>
</dbReference>
<keyword evidence="5" id="KW-0812">Transmembrane</keyword>
<feature type="coiled-coil region" evidence="4">
    <location>
        <begin position="324"/>
        <end position="351"/>
    </location>
</feature>
<dbReference type="PRINTS" id="PR00344">
    <property type="entry name" value="BCTRLSENSOR"/>
</dbReference>
<dbReference type="Gene3D" id="1.10.287.130">
    <property type="match status" value="1"/>
</dbReference>
<dbReference type="InterPro" id="IPR001789">
    <property type="entry name" value="Sig_transdc_resp-reg_receiver"/>
</dbReference>
<feature type="coiled-coil region" evidence="4">
    <location>
        <begin position="598"/>
        <end position="625"/>
    </location>
</feature>
<dbReference type="SMART" id="SM00387">
    <property type="entry name" value="HATPase_c"/>
    <property type="match status" value="1"/>
</dbReference>
<evidence type="ECO:0000256" key="5">
    <source>
        <dbReference type="SAM" id="Phobius"/>
    </source>
</evidence>
<feature type="domain" description="PAS" evidence="8">
    <location>
        <begin position="473"/>
        <end position="546"/>
    </location>
</feature>
<dbReference type="CDD" id="cd18774">
    <property type="entry name" value="PDC2_HK_sensor"/>
    <property type="match status" value="1"/>
</dbReference>
<dbReference type="PANTHER" id="PTHR43065">
    <property type="entry name" value="SENSOR HISTIDINE KINASE"/>
    <property type="match status" value="1"/>
</dbReference>
<dbReference type="SUPFAM" id="SSF47384">
    <property type="entry name" value="Homodimeric domain of signal transducing histidine kinase"/>
    <property type="match status" value="1"/>
</dbReference>
<dbReference type="InterPro" id="IPR000014">
    <property type="entry name" value="PAS"/>
</dbReference>
<dbReference type="InterPro" id="IPR011006">
    <property type="entry name" value="CheY-like_superfamily"/>
</dbReference>
<evidence type="ECO:0000256" key="3">
    <source>
        <dbReference type="PROSITE-ProRule" id="PRU00169"/>
    </source>
</evidence>
<dbReference type="Proteomes" id="UP000325255">
    <property type="component" value="Unassembled WGS sequence"/>
</dbReference>
<dbReference type="Gene3D" id="3.40.50.2300">
    <property type="match status" value="1"/>
</dbReference>
<name>A0A5M6IIM7_9PROT</name>
<evidence type="ECO:0000313" key="10">
    <source>
        <dbReference type="EMBL" id="KAA5608131.1"/>
    </source>
</evidence>
<dbReference type="PANTHER" id="PTHR43065:SF42">
    <property type="entry name" value="TWO-COMPONENT SENSOR PPRA"/>
    <property type="match status" value="1"/>
</dbReference>
<protein>
    <recommendedName>
        <fullName evidence="2">histidine kinase</fullName>
        <ecNumber evidence="2">2.7.13.3</ecNumber>
    </recommendedName>
</protein>
<keyword evidence="5" id="KW-0472">Membrane</keyword>
<dbReference type="NCBIfam" id="TIGR00229">
    <property type="entry name" value="sensory_box"/>
    <property type="match status" value="2"/>
</dbReference>
<dbReference type="CDD" id="cd00156">
    <property type="entry name" value="REC"/>
    <property type="match status" value="1"/>
</dbReference>
<gene>
    <name evidence="10" type="ORF">F1189_30545</name>
</gene>
<keyword evidence="11" id="KW-1185">Reference proteome</keyword>
<keyword evidence="4" id="KW-0175">Coiled coil</keyword>
<dbReference type="InterPro" id="IPR013655">
    <property type="entry name" value="PAS_fold_3"/>
</dbReference>
<evidence type="ECO:0000259" key="7">
    <source>
        <dbReference type="PROSITE" id="PS50110"/>
    </source>
</evidence>
<dbReference type="SMART" id="SM00448">
    <property type="entry name" value="REC"/>
    <property type="match status" value="1"/>
</dbReference>
<comment type="caution">
    <text evidence="10">The sequence shown here is derived from an EMBL/GenBank/DDBJ whole genome shotgun (WGS) entry which is preliminary data.</text>
</comment>
<dbReference type="Pfam" id="PF00072">
    <property type="entry name" value="Response_reg"/>
    <property type="match status" value="1"/>
</dbReference>
<dbReference type="SUPFAM" id="SSF55874">
    <property type="entry name" value="ATPase domain of HSP90 chaperone/DNA topoisomerase II/histidine kinase"/>
    <property type="match status" value="1"/>
</dbReference>
<dbReference type="EMBL" id="VWPK01000104">
    <property type="protein sequence ID" value="KAA5608131.1"/>
    <property type="molecule type" value="Genomic_DNA"/>
</dbReference>
<dbReference type="Pfam" id="PF08448">
    <property type="entry name" value="PAS_4"/>
    <property type="match status" value="1"/>
</dbReference>